<dbReference type="Gene3D" id="1.10.10.60">
    <property type="entry name" value="Homeodomain-like"/>
    <property type="match status" value="2"/>
</dbReference>
<feature type="compositionally biased region" description="Acidic residues" evidence="5">
    <location>
        <begin position="156"/>
        <end position="165"/>
    </location>
</feature>
<evidence type="ECO:0000313" key="9">
    <source>
        <dbReference type="Proteomes" id="UP001162090"/>
    </source>
</evidence>
<evidence type="ECO:0000313" key="8">
    <source>
        <dbReference type="EMBL" id="CAI4058558.1"/>
    </source>
</evidence>
<feature type="domain" description="HTH myb-type" evidence="7">
    <location>
        <begin position="710"/>
        <end position="739"/>
    </location>
</feature>
<feature type="region of interest" description="Disordered" evidence="5">
    <location>
        <begin position="585"/>
        <end position="658"/>
    </location>
</feature>
<dbReference type="PROSITE" id="PS50090">
    <property type="entry name" value="MYB_LIKE"/>
    <property type="match status" value="2"/>
</dbReference>
<evidence type="ECO:0000256" key="5">
    <source>
        <dbReference type="SAM" id="MobiDB-lite"/>
    </source>
</evidence>
<reference evidence="8" key="1">
    <citation type="submission" date="2022-10" db="EMBL/GenBank/DDBJ databases">
        <authorList>
            <person name="Byrne P K."/>
        </authorList>
    </citation>
    <scope>NUCLEOTIDE SEQUENCE</scope>
    <source>
        <strain evidence="8">CBS7001</strain>
    </source>
</reference>
<dbReference type="GO" id="GO:0003700">
    <property type="term" value="F:DNA-binding transcription factor activity"/>
    <property type="evidence" value="ECO:0007669"/>
    <property type="project" value="TreeGrafter"/>
</dbReference>
<feature type="compositionally biased region" description="Acidic residues" evidence="5">
    <location>
        <begin position="118"/>
        <end position="127"/>
    </location>
</feature>
<feature type="compositionally biased region" description="Low complexity" evidence="5">
    <location>
        <begin position="128"/>
        <end position="149"/>
    </location>
</feature>
<dbReference type="InterPro" id="IPR051651">
    <property type="entry name" value="DMTF1_DNA-bind_reg"/>
</dbReference>
<feature type="region of interest" description="Disordered" evidence="5">
    <location>
        <begin position="196"/>
        <end position="254"/>
    </location>
</feature>
<accession>A0AA35JGB7</accession>
<feature type="compositionally biased region" description="Low complexity" evidence="5">
    <location>
        <begin position="629"/>
        <end position="643"/>
    </location>
</feature>
<dbReference type="PANTHER" id="PTHR46380:SF2">
    <property type="entry name" value="CYCLIN-D-BINDING MYB-LIKE TRANSCRIPTION FACTOR 1"/>
    <property type="match status" value="1"/>
</dbReference>
<evidence type="ECO:0000256" key="2">
    <source>
        <dbReference type="ARBA" id="ARBA00022737"/>
    </source>
</evidence>
<dbReference type="Pfam" id="PF00249">
    <property type="entry name" value="Myb_DNA-binding"/>
    <property type="match status" value="1"/>
</dbReference>
<feature type="compositionally biased region" description="Basic and acidic residues" evidence="5">
    <location>
        <begin position="1"/>
        <end position="10"/>
    </location>
</feature>
<feature type="region of interest" description="Disordered" evidence="5">
    <location>
        <begin position="1"/>
        <end position="97"/>
    </location>
</feature>
<feature type="compositionally biased region" description="Low complexity" evidence="5">
    <location>
        <begin position="196"/>
        <end position="207"/>
    </location>
</feature>
<dbReference type="SUPFAM" id="SSF46689">
    <property type="entry name" value="Homeodomain-like"/>
    <property type="match status" value="2"/>
</dbReference>
<dbReference type="GO" id="GO:0000976">
    <property type="term" value="F:transcription cis-regulatory region binding"/>
    <property type="evidence" value="ECO:0007669"/>
    <property type="project" value="TreeGrafter"/>
</dbReference>
<evidence type="ECO:0000259" key="6">
    <source>
        <dbReference type="PROSITE" id="PS50090"/>
    </source>
</evidence>
<dbReference type="SMART" id="SM00717">
    <property type="entry name" value="SANT"/>
    <property type="match status" value="4"/>
</dbReference>
<comment type="subcellular location">
    <subcellularLocation>
        <location evidence="1">Nucleus</location>
    </subcellularLocation>
</comment>
<feature type="compositionally biased region" description="Basic and acidic residues" evidence="5">
    <location>
        <begin position="29"/>
        <end position="46"/>
    </location>
</feature>
<dbReference type="GO" id="GO:0006353">
    <property type="term" value="P:DNA-templated transcription termination"/>
    <property type="evidence" value="ECO:0007669"/>
    <property type="project" value="UniProtKB-ARBA"/>
</dbReference>
<feature type="region of interest" description="Disordered" evidence="5">
    <location>
        <begin position="112"/>
        <end position="180"/>
    </location>
</feature>
<proteinExistence type="predicted"/>
<evidence type="ECO:0008006" key="10">
    <source>
        <dbReference type="Google" id="ProtNLM"/>
    </source>
</evidence>
<feature type="domain" description="HTH myb-type" evidence="7">
    <location>
        <begin position="483"/>
        <end position="536"/>
    </location>
</feature>
<sequence length="828" mass="93884">MPADHNDKNNNQESVEEAVLKYVGVGLDHQNHDSQLHPKHLDDKHSQKQNSDDGSSDVEASNNDDGNRNDDNNDDSENINALNANESSSNADNVSSNEQHNAVMDWYLRQTAHHQQDDEGDDEDEDNNNNNNNNNNNGGSHNGNDSNNHFSQPDMVVDDDDDEDDDKNKKGTTVNVDDHHQSMAMAAVAAAYTLSKNNNNNSNSNSNKRQHDNINSHENSKKKQKTDDDDDDKQIGNVDPELTTLGDADDNDANNDVIDRDQLVHKAIIDADSITQHPDFQQYLNTAADTDDNEKLKHIKDHLMRTHNLNHRNKNDNDDADDLSNNTKQYSELQKDSMLDNSINKSRNYMEVLPKVISQDTQQHQQKLPSHDSESGNVDNSEISQLLQSAATKASSLVSLSSSSATPSTSRSNNSKAFDKAEDAALERFINEYEAIERLTRQQVCERIWSSDRPKDNFWNNIYKVLPYRSSSSIYKHMRRKYHIFEQRGKWTSEEEQELAKLCAEKEGQWAEIGKTLGRMPEDCRDRWRNYVKCGTNRASNRWSVEEEELLKKVISDMLEEAQQQQSQLHPNLLEEEEQLLQDDQDDHRNDEDDDDDDTSSAAAAAAAAAIQEQQQLLQQKQQDDDDAIAAAAAAAAASSSLEENGKDEDKPHDSLGIQLDENTQNSIICAPSASNSHSKSLTNTIRRHNNKLRKSLMGNGKLDFKDIINWTIVSERMGGTRSRIQCRYKWNKLVKREAIAKIQTVKDDDMLWIFEKLRDLGITEDSQVDWDELAALKPGMKLNGLELKLCYERMKKKVKGYKQKSINEISKELVDYFSSNISMKTEA</sequence>
<dbReference type="EMBL" id="OX365915">
    <property type="protein sequence ID" value="CAI4058558.1"/>
    <property type="molecule type" value="Genomic_DNA"/>
</dbReference>
<dbReference type="Proteomes" id="UP001162090">
    <property type="component" value="Chromosome 4"/>
</dbReference>
<dbReference type="InterPro" id="IPR049260">
    <property type="entry name" value="REB1_MybAD"/>
</dbReference>
<keyword evidence="2" id="KW-0677">Repeat</keyword>
<feature type="compositionally biased region" description="Low complexity" evidence="5">
    <location>
        <begin position="600"/>
        <end position="621"/>
    </location>
</feature>
<dbReference type="InterPro" id="IPR017930">
    <property type="entry name" value="Myb_dom"/>
</dbReference>
<feature type="compositionally biased region" description="Low complexity" evidence="5">
    <location>
        <begin position="78"/>
        <end position="97"/>
    </location>
</feature>
<feature type="compositionally biased region" description="Basic and acidic residues" evidence="5">
    <location>
        <begin position="209"/>
        <end position="221"/>
    </location>
</feature>
<organism evidence="8 9">
    <name type="scientific">Saccharomyces uvarum</name>
    <name type="common">Yeast</name>
    <name type="synonym">Saccharomyces bayanus var. uvarum</name>
    <dbReference type="NCBI Taxonomy" id="230603"/>
    <lineage>
        <taxon>Eukaryota</taxon>
        <taxon>Fungi</taxon>
        <taxon>Dikarya</taxon>
        <taxon>Ascomycota</taxon>
        <taxon>Saccharomycotina</taxon>
        <taxon>Saccharomycetes</taxon>
        <taxon>Saccharomycetales</taxon>
        <taxon>Saccharomycetaceae</taxon>
        <taxon>Saccharomyces</taxon>
    </lineage>
</organism>
<gene>
    <name evidence="8" type="primary">SUVC04G2640</name>
    <name evidence="8" type="ORF">SUVC_04G2640</name>
</gene>
<name>A0AA35JGB7_SACUV</name>
<protein>
    <recommendedName>
        <fullName evidence="10">Reb1p</fullName>
    </recommendedName>
</protein>
<feature type="compositionally biased region" description="Polar residues" evidence="5">
    <location>
        <begin position="359"/>
        <end position="368"/>
    </location>
</feature>
<dbReference type="CDD" id="cd00167">
    <property type="entry name" value="SANT"/>
    <property type="match status" value="1"/>
</dbReference>
<dbReference type="PANTHER" id="PTHR46380">
    <property type="entry name" value="CYCLIN-D-BINDING MYB-LIKE TRANSCRIPTION FACTOR 1"/>
    <property type="match status" value="1"/>
</dbReference>
<dbReference type="PROSITE" id="PS51294">
    <property type="entry name" value="HTH_MYB"/>
    <property type="match status" value="2"/>
</dbReference>
<dbReference type="FunFam" id="1.10.10.60:FF:000387">
    <property type="entry name" value="Replication termination factor 1"/>
    <property type="match status" value="1"/>
</dbReference>
<feature type="compositionally biased region" description="Polar residues" evidence="5">
    <location>
        <begin position="48"/>
        <end position="61"/>
    </location>
</feature>
<dbReference type="GO" id="GO:0031981">
    <property type="term" value="C:nuclear lumen"/>
    <property type="evidence" value="ECO:0007669"/>
    <property type="project" value="UniProtKB-ARBA"/>
</dbReference>
<keyword evidence="4" id="KW-0539">Nucleus</keyword>
<dbReference type="GO" id="GO:0000785">
    <property type="term" value="C:chromatin"/>
    <property type="evidence" value="ECO:0007669"/>
    <property type="project" value="UniProtKB-ARBA"/>
</dbReference>
<evidence type="ECO:0000256" key="1">
    <source>
        <dbReference type="ARBA" id="ARBA00004123"/>
    </source>
</evidence>
<keyword evidence="3" id="KW-0238">DNA-binding</keyword>
<feature type="compositionally biased region" description="Basic and acidic residues" evidence="5">
    <location>
        <begin position="644"/>
        <end position="654"/>
    </location>
</feature>
<feature type="region of interest" description="Disordered" evidence="5">
    <location>
        <begin position="359"/>
        <end position="379"/>
    </location>
</feature>
<feature type="domain" description="Myb-like" evidence="6">
    <location>
        <begin position="710"/>
        <end position="735"/>
    </location>
</feature>
<dbReference type="InterPro" id="IPR009057">
    <property type="entry name" value="Homeodomain-like_sf"/>
</dbReference>
<evidence type="ECO:0000259" key="7">
    <source>
        <dbReference type="PROSITE" id="PS51294"/>
    </source>
</evidence>
<evidence type="ECO:0000256" key="3">
    <source>
        <dbReference type="ARBA" id="ARBA00023125"/>
    </source>
</evidence>
<feature type="domain" description="Myb-like" evidence="6">
    <location>
        <begin position="487"/>
        <end position="532"/>
    </location>
</feature>
<dbReference type="AlphaFoldDB" id="A0AA35JGB7"/>
<evidence type="ECO:0000256" key="4">
    <source>
        <dbReference type="ARBA" id="ARBA00023242"/>
    </source>
</evidence>
<dbReference type="InterPro" id="IPR001005">
    <property type="entry name" value="SANT/Myb"/>
</dbReference>
<dbReference type="Pfam" id="PF21559">
    <property type="entry name" value="Reb1_MybAD"/>
    <property type="match status" value="1"/>
</dbReference>